<dbReference type="EMBL" id="MU006090">
    <property type="protein sequence ID" value="KAF2841810.1"/>
    <property type="molecule type" value="Genomic_DNA"/>
</dbReference>
<dbReference type="OrthoDB" id="2951834at2759"/>
<organism evidence="2 3">
    <name type="scientific">Patellaria atrata CBS 101060</name>
    <dbReference type="NCBI Taxonomy" id="1346257"/>
    <lineage>
        <taxon>Eukaryota</taxon>
        <taxon>Fungi</taxon>
        <taxon>Dikarya</taxon>
        <taxon>Ascomycota</taxon>
        <taxon>Pezizomycotina</taxon>
        <taxon>Dothideomycetes</taxon>
        <taxon>Dothideomycetes incertae sedis</taxon>
        <taxon>Patellariales</taxon>
        <taxon>Patellariaceae</taxon>
        <taxon>Patellaria</taxon>
    </lineage>
</organism>
<dbReference type="PANTHER" id="PTHR42085:SF7">
    <property type="entry name" value="F-BOX DOMAIN-CONTAINING PROTEIN"/>
    <property type="match status" value="1"/>
</dbReference>
<sequence length="245" mass="28068">MDEPNIQPFRFMDLPAELRIQIYHLTLTRLYPVVLCNPDLMPASRSSTSVDSSFHPRESSLGRNTYFDVLGLRPTDICPMLLKPPYADRLDGQLLRVSKQIRHEAHPVLYGNNTFILHLDSATATLASLHQRSRSLIKHVEITIPTHHDILEAFSDLVRDGLRYCWNLKTLTLRLPSIIPEDRASAYPTGHNVYANAFHILRWLPKGAVVRLEGQCMEEIKRVVEENGRLATLLDEVSQNILWTR</sequence>
<dbReference type="Proteomes" id="UP000799429">
    <property type="component" value="Unassembled WGS sequence"/>
</dbReference>
<feature type="domain" description="2EXR" evidence="1">
    <location>
        <begin position="10"/>
        <end position="111"/>
    </location>
</feature>
<dbReference type="Pfam" id="PF20150">
    <property type="entry name" value="2EXR"/>
    <property type="match status" value="1"/>
</dbReference>
<proteinExistence type="predicted"/>
<dbReference type="InterPro" id="IPR045518">
    <property type="entry name" value="2EXR"/>
</dbReference>
<reference evidence="2" key="1">
    <citation type="journal article" date="2020" name="Stud. Mycol.">
        <title>101 Dothideomycetes genomes: a test case for predicting lifestyles and emergence of pathogens.</title>
        <authorList>
            <person name="Haridas S."/>
            <person name="Albert R."/>
            <person name="Binder M."/>
            <person name="Bloem J."/>
            <person name="Labutti K."/>
            <person name="Salamov A."/>
            <person name="Andreopoulos B."/>
            <person name="Baker S."/>
            <person name="Barry K."/>
            <person name="Bills G."/>
            <person name="Bluhm B."/>
            <person name="Cannon C."/>
            <person name="Castanera R."/>
            <person name="Culley D."/>
            <person name="Daum C."/>
            <person name="Ezra D."/>
            <person name="Gonzalez J."/>
            <person name="Henrissat B."/>
            <person name="Kuo A."/>
            <person name="Liang C."/>
            <person name="Lipzen A."/>
            <person name="Lutzoni F."/>
            <person name="Magnuson J."/>
            <person name="Mondo S."/>
            <person name="Nolan M."/>
            <person name="Ohm R."/>
            <person name="Pangilinan J."/>
            <person name="Park H.-J."/>
            <person name="Ramirez L."/>
            <person name="Alfaro M."/>
            <person name="Sun H."/>
            <person name="Tritt A."/>
            <person name="Yoshinaga Y."/>
            <person name="Zwiers L.-H."/>
            <person name="Turgeon B."/>
            <person name="Goodwin S."/>
            <person name="Spatafora J."/>
            <person name="Crous P."/>
            <person name="Grigoriev I."/>
        </authorList>
    </citation>
    <scope>NUCLEOTIDE SEQUENCE</scope>
    <source>
        <strain evidence="2">CBS 101060</strain>
    </source>
</reference>
<evidence type="ECO:0000259" key="1">
    <source>
        <dbReference type="Pfam" id="PF20150"/>
    </source>
</evidence>
<evidence type="ECO:0000313" key="3">
    <source>
        <dbReference type="Proteomes" id="UP000799429"/>
    </source>
</evidence>
<dbReference type="PANTHER" id="PTHR42085">
    <property type="entry name" value="F-BOX DOMAIN-CONTAINING PROTEIN"/>
    <property type="match status" value="1"/>
</dbReference>
<keyword evidence="3" id="KW-1185">Reference proteome</keyword>
<gene>
    <name evidence="2" type="ORF">M501DRAFT_1007943</name>
</gene>
<dbReference type="InterPro" id="IPR038883">
    <property type="entry name" value="AN11006-like"/>
</dbReference>
<evidence type="ECO:0000313" key="2">
    <source>
        <dbReference type="EMBL" id="KAF2841810.1"/>
    </source>
</evidence>
<name>A0A9P4SFY8_9PEZI</name>
<dbReference type="AlphaFoldDB" id="A0A9P4SFY8"/>
<comment type="caution">
    <text evidence="2">The sequence shown here is derived from an EMBL/GenBank/DDBJ whole genome shotgun (WGS) entry which is preliminary data.</text>
</comment>
<accession>A0A9P4SFY8</accession>
<protein>
    <recommendedName>
        <fullName evidence="1">2EXR domain-containing protein</fullName>
    </recommendedName>
</protein>